<keyword evidence="3" id="KW-1185">Reference proteome</keyword>
<dbReference type="EMBL" id="CP001110">
    <property type="protein sequence ID" value="ACF42877.1"/>
    <property type="molecule type" value="Genomic_DNA"/>
</dbReference>
<keyword evidence="1" id="KW-0812">Transmembrane</keyword>
<name>B4SDD8_PELPB</name>
<dbReference type="KEGG" id="pph:Ppha_0565"/>
<organism evidence="2 3">
    <name type="scientific">Pelodictyon phaeoclathratiforme (strain DSM 5477 / BU-1)</name>
    <dbReference type="NCBI Taxonomy" id="324925"/>
    <lineage>
        <taxon>Bacteria</taxon>
        <taxon>Pseudomonadati</taxon>
        <taxon>Chlorobiota</taxon>
        <taxon>Chlorobiia</taxon>
        <taxon>Chlorobiales</taxon>
        <taxon>Chlorobiaceae</taxon>
        <taxon>Chlorobium/Pelodictyon group</taxon>
        <taxon>Pelodictyon</taxon>
    </lineage>
</organism>
<evidence type="ECO:0000256" key="1">
    <source>
        <dbReference type="SAM" id="Phobius"/>
    </source>
</evidence>
<dbReference type="HOGENOM" id="CLU_1473877_0_0_10"/>
<dbReference type="eggNOG" id="COG2227">
    <property type="taxonomic scope" value="Bacteria"/>
</dbReference>
<protein>
    <recommendedName>
        <fullName evidence="4">Methyltransferase type 11</fullName>
    </recommendedName>
</protein>
<dbReference type="AlphaFoldDB" id="B4SDD8"/>
<evidence type="ECO:0000313" key="2">
    <source>
        <dbReference type="EMBL" id="ACF42877.1"/>
    </source>
</evidence>
<evidence type="ECO:0000313" key="3">
    <source>
        <dbReference type="Proteomes" id="UP000002724"/>
    </source>
</evidence>
<dbReference type="SUPFAM" id="SSF53335">
    <property type="entry name" value="S-adenosyl-L-methionine-dependent methyltransferases"/>
    <property type="match status" value="1"/>
</dbReference>
<keyword evidence="1" id="KW-0472">Membrane</keyword>
<dbReference type="Proteomes" id="UP000002724">
    <property type="component" value="Chromosome"/>
</dbReference>
<reference evidence="2 3" key="1">
    <citation type="submission" date="2008-06" db="EMBL/GenBank/DDBJ databases">
        <title>Complete sequence of Pelodictyon phaeoclathratiforme BU-1.</title>
        <authorList>
            <consortium name="US DOE Joint Genome Institute"/>
            <person name="Lucas S."/>
            <person name="Copeland A."/>
            <person name="Lapidus A."/>
            <person name="Glavina del Rio T."/>
            <person name="Dalin E."/>
            <person name="Tice H."/>
            <person name="Bruce D."/>
            <person name="Goodwin L."/>
            <person name="Pitluck S."/>
            <person name="Schmutz J."/>
            <person name="Larimer F."/>
            <person name="Land M."/>
            <person name="Hauser L."/>
            <person name="Kyrpides N."/>
            <person name="Mikhailova N."/>
            <person name="Liu Z."/>
            <person name="Li T."/>
            <person name="Zhao F."/>
            <person name="Overmann J."/>
            <person name="Bryant D.A."/>
            <person name="Richardson P."/>
        </authorList>
    </citation>
    <scope>NUCLEOTIDE SEQUENCE [LARGE SCALE GENOMIC DNA]</scope>
    <source>
        <strain evidence="3">DSM 5477 / BU-1</strain>
    </source>
</reference>
<accession>B4SDD8</accession>
<dbReference type="RefSeq" id="WP_012507372.1">
    <property type="nucleotide sequence ID" value="NC_011060.1"/>
</dbReference>
<dbReference type="OrthoDB" id="9789123at2"/>
<proteinExistence type="predicted"/>
<dbReference type="STRING" id="324925.Ppha_0565"/>
<dbReference type="Gene3D" id="3.40.50.150">
    <property type="entry name" value="Vaccinia Virus protein VP39"/>
    <property type="match status" value="1"/>
</dbReference>
<dbReference type="Pfam" id="PF13489">
    <property type="entry name" value="Methyltransf_23"/>
    <property type="match status" value="1"/>
</dbReference>
<feature type="transmembrane region" description="Helical" evidence="1">
    <location>
        <begin position="32"/>
        <end position="50"/>
    </location>
</feature>
<keyword evidence="1" id="KW-1133">Transmembrane helix</keyword>
<dbReference type="InterPro" id="IPR029063">
    <property type="entry name" value="SAM-dependent_MTases_sf"/>
</dbReference>
<gene>
    <name evidence="2" type="ordered locus">Ppha_0565</name>
</gene>
<evidence type="ECO:0008006" key="4">
    <source>
        <dbReference type="Google" id="ProtNLM"/>
    </source>
</evidence>
<sequence length="183" mass="20661">MPCCSENGQAIGSGIIFFGIKSGFFRLFGYNLSQLFFFSVFLTLDGLLFYESLSLGLKLFPGSAYDNLYECYGAFPVVTSFEVVEHVYFPREYAATLFSLCEHGGTVILSTPYHGYWKNLALAFTGKMDAHFTALWDYGHIKFWSMKTLTQLLLEAGFENIRFKRVGRIPVLAKSMIAIATKK</sequence>